<protein>
    <submittedName>
        <fullName evidence="3">Proline-rich protein HaeIII subfamily 1-like</fullName>
    </submittedName>
</protein>
<dbReference type="AlphaFoldDB" id="A0A6J3GPB9"/>
<dbReference type="Proteomes" id="UP000504640">
    <property type="component" value="Unplaced"/>
</dbReference>
<dbReference type="RefSeq" id="XP_032119322.1">
    <property type="nucleotide sequence ID" value="XM_032263431.1"/>
</dbReference>
<evidence type="ECO:0000256" key="1">
    <source>
        <dbReference type="SAM" id="MobiDB-lite"/>
    </source>
</evidence>
<feature type="region of interest" description="Disordered" evidence="1">
    <location>
        <begin position="1"/>
        <end position="145"/>
    </location>
</feature>
<organism evidence="2 3">
    <name type="scientific">Sapajus apella</name>
    <name type="common">Brown-capped capuchin</name>
    <name type="synonym">Cebus apella</name>
    <dbReference type="NCBI Taxonomy" id="9515"/>
    <lineage>
        <taxon>Eukaryota</taxon>
        <taxon>Metazoa</taxon>
        <taxon>Chordata</taxon>
        <taxon>Craniata</taxon>
        <taxon>Vertebrata</taxon>
        <taxon>Euteleostomi</taxon>
        <taxon>Mammalia</taxon>
        <taxon>Eutheria</taxon>
        <taxon>Euarchontoglires</taxon>
        <taxon>Primates</taxon>
        <taxon>Haplorrhini</taxon>
        <taxon>Platyrrhini</taxon>
        <taxon>Cebidae</taxon>
        <taxon>Cebinae</taxon>
        <taxon>Sapajus</taxon>
    </lineage>
</organism>
<dbReference type="GeneID" id="116540096"/>
<evidence type="ECO:0000313" key="2">
    <source>
        <dbReference type="Proteomes" id="UP000504640"/>
    </source>
</evidence>
<name>A0A6J3GPB9_SAPAP</name>
<keyword evidence="2" id="KW-1185">Reference proteome</keyword>
<feature type="compositionally biased region" description="Basic residues" evidence="1">
    <location>
        <begin position="26"/>
        <end position="45"/>
    </location>
</feature>
<reference evidence="3" key="1">
    <citation type="submission" date="2025-08" db="UniProtKB">
        <authorList>
            <consortium name="RefSeq"/>
        </authorList>
    </citation>
    <scope>IDENTIFICATION</scope>
    <source>
        <tissue evidence="3">Blood</tissue>
    </source>
</reference>
<evidence type="ECO:0000313" key="3">
    <source>
        <dbReference type="RefSeq" id="XP_032119322.1"/>
    </source>
</evidence>
<proteinExistence type="predicted"/>
<feature type="compositionally biased region" description="Pro residues" evidence="1">
    <location>
        <begin position="127"/>
        <end position="145"/>
    </location>
</feature>
<accession>A0A6J3GPB9</accession>
<gene>
    <name evidence="3" type="primary">LOC116540096</name>
</gene>
<sequence>METQLLGGASSGGPTSETPPPAFLRLPRHPPRKVGRRCWRPRRRAPSSPSLRRGDSASLPGRLSGGAGERRTPTPASRALLGPRAPQGSGRPSPTGPVQRVPRRPRLPASASGAVLSGPGGGASPGAAPPPRPPPAPEVPPLGHL</sequence>
<feature type="compositionally biased region" description="Low complexity" evidence="1">
    <location>
        <begin position="107"/>
        <end position="117"/>
    </location>
</feature>